<dbReference type="GO" id="GO:0015171">
    <property type="term" value="F:amino acid transmembrane transporter activity"/>
    <property type="evidence" value="ECO:0007669"/>
    <property type="project" value="TreeGrafter"/>
</dbReference>
<accession>A0A2L0XA87</accession>
<dbReference type="GO" id="GO:0033228">
    <property type="term" value="P:cysteine export across plasma membrane"/>
    <property type="evidence" value="ECO:0007669"/>
    <property type="project" value="TreeGrafter"/>
</dbReference>
<keyword evidence="4" id="KW-1133">Transmembrane helix</keyword>
<evidence type="ECO:0000313" key="6">
    <source>
        <dbReference type="EMBL" id="QBP11096.1"/>
    </source>
</evidence>
<dbReference type="InterPro" id="IPR001123">
    <property type="entry name" value="LeuE-type"/>
</dbReference>
<name>A0A2L0XA87_9BURK</name>
<keyword evidence="2" id="KW-1003">Cell membrane</keyword>
<keyword evidence="3" id="KW-0812">Transmembrane</keyword>
<evidence type="ECO:0000256" key="3">
    <source>
        <dbReference type="ARBA" id="ARBA00022692"/>
    </source>
</evidence>
<reference evidence="6 7" key="1">
    <citation type="submission" date="2019-03" db="EMBL/GenBank/DDBJ databases">
        <title>Comparative insights into the high quality Complete genome sequence of highly metal resistant Cupriavidus metallidurans strain BS1 isolated from a gold-copper mine.</title>
        <authorList>
            <person name="Mazhar H.S."/>
            <person name="Rensing C."/>
        </authorList>
    </citation>
    <scope>NUCLEOTIDE SEQUENCE [LARGE SCALE GENOMIC DNA]</scope>
    <source>
        <strain evidence="6 7">BS1</strain>
    </source>
</reference>
<dbReference type="EMBL" id="CP037900">
    <property type="protein sequence ID" value="QBP11096.1"/>
    <property type="molecule type" value="Genomic_DNA"/>
</dbReference>
<gene>
    <name evidence="6" type="ORF">DDF84_015675</name>
</gene>
<dbReference type="PANTHER" id="PTHR30086">
    <property type="entry name" value="ARGININE EXPORTER PROTEIN ARGO"/>
    <property type="match status" value="1"/>
</dbReference>
<protein>
    <submittedName>
        <fullName evidence="6">LysE family translocator</fullName>
    </submittedName>
</protein>
<evidence type="ECO:0000256" key="4">
    <source>
        <dbReference type="ARBA" id="ARBA00022989"/>
    </source>
</evidence>
<dbReference type="Pfam" id="PF01810">
    <property type="entry name" value="LysE"/>
    <property type="match status" value="1"/>
</dbReference>
<evidence type="ECO:0000256" key="1">
    <source>
        <dbReference type="ARBA" id="ARBA00004651"/>
    </source>
</evidence>
<keyword evidence="5" id="KW-0472">Membrane</keyword>
<organism evidence="6 7">
    <name type="scientific">Cupriavidus metallidurans</name>
    <dbReference type="NCBI Taxonomy" id="119219"/>
    <lineage>
        <taxon>Bacteria</taxon>
        <taxon>Pseudomonadati</taxon>
        <taxon>Pseudomonadota</taxon>
        <taxon>Betaproteobacteria</taxon>
        <taxon>Burkholderiales</taxon>
        <taxon>Burkholderiaceae</taxon>
        <taxon>Cupriavidus</taxon>
    </lineage>
</organism>
<evidence type="ECO:0000313" key="7">
    <source>
        <dbReference type="Proteomes" id="UP000253772"/>
    </source>
</evidence>
<evidence type="ECO:0000256" key="5">
    <source>
        <dbReference type="ARBA" id="ARBA00023136"/>
    </source>
</evidence>
<comment type="subcellular location">
    <subcellularLocation>
        <location evidence="1">Cell membrane</location>
        <topology evidence="1">Multi-pass membrane protein</topology>
    </subcellularLocation>
</comment>
<dbReference type="RefSeq" id="WP_017511766.1">
    <property type="nucleotide sequence ID" value="NZ_CP026544.1"/>
</dbReference>
<evidence type="ECO:0000256" key="2">
    <source>
        <dbReference type="ARBA" id="ARBA00022475"/>
    </source>
</evidence>
<sequence>MTFPAFLPNVAAGSGVLLAFCAFALVSSITPGPNNTMVLASGVNFGIARTVPHLLGISIGFSVMVALVGLGLGSIFTAWPWMWDLLRVVATAYLVWLAWKLATAGGVQDREVARPMSFLRAAAFQWVNPKAWVMAVGACSTYVLDANIWVNALAMACLFAVINLPSVATWAVFGAALRSLLARPRVLRVFNVTMALMLLASLLPILGAHPHG</sequence>
<proteinExistence type="predicted"/>
<dbReference type="OrthoDB" id="9812084at2"/>
<dbReference type="Proteomes" id="UP000253772">
    <property type="component" value="Chromosome c1"/>
</dbReference>
<dbReference type="PANTHER" id="PTHR30086:SF20">
    <property type="entry name" value="ARGININE EXPORTER PROTEIN ARGO-RELATED"/>
    <property type="match status" value="1"/>
</dbReference>
<dbReference type="AlphaFoldDB" id="A0A2L0XA87"/>
<dbReference type="GO" id="GO:0005886">
    <property type="term" value="C:plasma membrane"/>
    <property type="evidence" value="ECO:0007669"/>
    <property type="project" value="UniProtKB-SubCell"/>
</dbReference>